<organism evidence="1 2">
    <name type="scientific">Tupaia chinensis</name>
    <name type="common">Chinese tree shrew</name>
    <name type="synonym">Tupaia belangeri chinensis</name>
    <dbReference type="NCBI Taxonomy" id="246437"/>
    <lineage>
        <taxon>Eukaryota</taxon>
        <taxon>Metazoa</taxon>
        <taxon>Chordata</taxon>
        <taxon>Craniata</taxon>
        <taxon>Vertebrata</taxon>
        <taxon>Euteleostomi</taxon>
        <taxon>Mammalia</taxon>
        <taxon>Eutheria</taxon>
        <taxon>Euarchontoglires</taxon>
        <taxon>Scandentia</taxon>
        <taxon>Tupaiidae</taxon>
        <taxon>Tupaia</taxon>
    </lineage>
</organism>
<evidence type="ECO:0000313" key="1">
    <source>
        <dbReference type="EMBL" id="ELW68746.1"/>
    </source>
</evidence>
<accession>L9L119</accession>
<gene>
    <name evidence="1" type="ORF">TREES_T100011701</name>
</gene>
<protein>
    <submittedName>
        <fullName evidence="1">Uncharacterized protein</fullName>
    </submittedName>
</protein>
<reference evidence="2" key="1">
    <citation type="submission" date="2012-07" db="EMBL/GenBank/DDBJ databases">
        <title>Genome of the Chinese tree shrew, a rising model animal genetically related to primates.</title>
        <authorList>
            <person name="Zhang G."/>
            <person name="Fan Y."/>
            <person name="Yao Y."/>
            <person name="Huang Z."/>
        </authorList>
    </citation>
    <scope>NUCLEOTIDE SEQUENCE [LARGE SCALE GENOMIC DNA]</scope>
</reference>
<sequence length="148" mass="15948">MLGAYDGCRDTGEQLLQMSRSSVCFSVGSSELPIISSSTSMLGAYDGCRDTGEQLLQMSRSSVCFSVGSSELPSIDRKPKIGLRQPLLVHLMVCTFGYTNISRASSVLVTGQVSVVETLLTDPPHSTRCLAQVGYLVHPSQYQHAVMV</sequence>
<reference evidence="2" key="2">
    <citation type="journal article" date="2013" name="Nat. Commun.">
        <title>Genome of the Chinese tree shrew.</title>
        <authorList>
            <person name="Fan Y."/>
            <person name="Huang Z.Y."/>
            <person name="Cao C.C."/>
            <person name="Chen C.S."/>
            <person name="Chen Y.X."/>
            <person name="Fan D.D."/>
            <person name="He J."/>
            <person name="Hou H.L."/>
            <person name="Hu L."/>
            <person name="Hu X.T."/>
            <person name="Jiang X.T."/>
            <person name="Lai R."/>
            <person name="Lang Y.S."/>
            <person name="Liang B."/>
            <person name="Liao S.G."/>
            <person name="Mu D."/>
            <person name="Ma Y.Y."/>
            <person name="Niu Y.Y."/>
            <person name="Sun X.Q."/>
            <person name="Xia J.Q."/>
            <person name="Xiao J."/>
            <person name="Xiong Z.Q."/>
            <person name="Xu L."/>
            <person name="Yang L."/>
            <person name="Zhang Y."/>
            <person name="Zhao W."/>
            <person name="Zhao X.D."/>
            <person name="Zheng Y.T."/>
            <person name="Zhou J.M."/>
            <person name="Zhu Y.B."/>
            <person name="Zhang G.J."/>
            <person name="Wang J."/>
            <person name="Yao Y.G."/>
        </authorList>
    </citation>
    <scope>NUCLEOTIDE SEQUENCE [LARGE SCALE GENOMIC DNA]</scope>
</reference>
<evidence type="ECO:0000313" key="2">
    <source>
        <dbReference type="Proteomes" id="UP000011518"/>
    </source>
</evidence>
<name>L9L119_TUPCH</name>
<keyword evidence="2" id="KW-1185">Reference proteome</keyword>
<dbReference type="InParanoid" id="L9L119"/>
<proteinExistence type="predicted"/>
<dbReference type="Proteomes" id="UP000011518">
    <property type="component" value="Unassembled WGS sequence"/>
</dbReference>
<dbReference type="EMBL" id="KB320558">
    <property type="protein sequence ID" value="ELW68746.1"/>
    <property type="molecule type" value="Genomic_DNA"/>
</dbReference>
<dbReference type="AlphaFoldDB" id="L9L119"/>